<dbReference type="PANTHER" id="PTHR32552:SF68">
    <property type="entry name" value="FERRICHROME OUTER MEMBRANE TRANSPORTER_PHAGE RECEPTOR"/>
    <property type="match status" value="1"/>
</dbReference>
<dbReference type="PROSITE" id="PS01156">
    <property type="entry name" value="TONB_DEPENDENT_REC_2"/>
    <property type="match status" value="1"/>
</dbReference>
<keyword evidence="11 14" id="KW-0472">Membrane</keyword>
<dbReference type="FunFam" id="2.40.170.20:FF:000005">
    <property type="entry name" value="TonB-dependent siderophore receptor"/>
    <property type="match status" value="1"/>
</dbReference>
<evidence type="ECO:0000256" key="10">
    <source>
        <dbReference type="ARBA" id="ARBA00023077"/>
    </source>
</evidence>
<keyword evidence="8" id="KW-0408">Iron</keyword>
<dbReference type="InterPro" id="IPR000531">
    <property type="entry name" value="Beta-barrel_TonB"/>
</dbReference>
<keyword evidence="10 16" id="KW-0798">TonB box</keyword>
<feature type="domain" description="TonB-dependent receptor-like beta-barrel" evidence="17">
    <location>
        <begin position="254"/>
        <end position="680"/>
    </location>
</feature>
<dbReference type="AlphaFoldDB" id="A0A6V7F7V4"/>
<evidence type="ECO:0000256" key="5">
    <source>
        <dbReference type="ARBA" id="ARBA00022496"/>
    </source>
</evidence>
<evidence type="ECO:0000256" key="15">
    <source>
        <dbReference type="PROSITE-ProRule" id="PRU10144"/>
    </source>
</evidence>
<evidence type="ECO:0000256" key="7">
    <source>
        <dbReference type="ARBA" id="ARBA00022729"/>
    </source>
</evidence>
<evidence type="ECO:0000256" key="9">
    <source>
        <dbReference type="ARBA" id="ARBA00023065"/>
    </source>
</evidence>
<evidence type="ECO:0000259" key="17">
    <source>
        <dbReference type="Pfam" id="PF00593"/>
    </source>
</evidence>
<accession>A0A6V7F7V4</accession>
<evidence type="ECO:0000256" key="16">
    <source>
        <dbReference type="RuleBase" id="RU003357"/>
    </source>
</evidence>
<keyword evidence="7" id="KW-0732">Signal</keyword>
<dbReference type="Pfam" id="PF00593">
    <property type="entry name" value="TonB_dep_Rec_b-barrel"/>
    <property type="match status" value="1"/>
</dbReference>
<comment type="similarity">
    <text evidence="2 14 16">Belongs to the TonB-dependent receptor family.</text>
</comment>
<evidence type="ECO:0000256" key="4">
    <source>
        <dbReference type="ARBA" id="ARBA00022452"/>
    </source>
</evidence>
<keyword evidence="4 14" id="KW-1134">Transmembrane beta strand</keyword>
<evidence type="ECO:0000256" key="2">
    <source>
        <dbReference type="ARBA" id="ARBA00009810"/>
    </source>
</evidence>
<evidence type="ECO:0000256" key="3">
    <source>
        <dbReference type="ARBA" id="ARBA00022448"/>
    </source>
</evidence>
<name>A0A6V7F7V4_9XANT</name>
<feature type="short sequence motif" description="TonB C-terminal box" evidence="15">
    <location>
        <begin position="694"/>
        <end position="711"/>
    </location>
</feature>
<organism evidence="19">
    <name type="scientific">Xanthomonas hortorum pv. gardneri</name>
    <dbReference type="NCBI Taxonomy" id="2754056"/>
    <lineage>
        <taxon>Bacteria</taxon>
        <taxon>Pseudomonadati</taxon>
        <taxon>Pseudomonadota</taxon>
        <taxon>Gammaproteobacteria</taxon>
        <taxon>Lysobacterales</taxon>
        <taxon>Lysobacteraceae</taxon>
        <taxon>Xanthomonas</taxon>
    </lineage>
</organism>
<evidence type="ECO:0000256" key="8">
    <source>
        <dbReference type="ARBA" id="ARBA00023004"/>
    </source>
</evidence>
<dbReference type="Gene3D" id="2.40.170.20">
    <property type="entry name" value="TonB-dependent receptor, beta-barrel domain"/>
    <property type="match status" value="1"/>
</dbReference>
<dbReference type="CDD" id="cd01347">
    <property type="entry name" value="ligand_gated_channel"/>
    <property type="match status" value="1"/>
</dbReference>
<dbReference type="SUPFAM" id="SSF56935">
    <property type="entry name" value="Porins"/>
    <property type="match status" value="1"/>
</dbReference>
<dbReference type="InterPro" id="IPR010105">
    <property type="entry name" value="TonB_sidphr_rcpt"/>
</dbReference>
<keyword evidence="3 14" id="KW-0813">Transport</keyword>
<dbReference type="PANTHER" id="PTHR32552">
    <property type="entry name" value="FERRICHROME IRON RECEPTOR-RELATED"/>
    <property type="match status" value="1"/>
</dbReference>
<keyword evidence="5" id="KW-0410">Iron transport</keyword>
<dbReference type="EMBL" id="LR828253">
    <property type="protein sequence ID" value="CAD0359592.1"/>
    <property type="molecule type" value="Genomic_DNA"/>
</dbReference>
<dbReference type="PROSITE" id="PS52016">
    <property type="entry name" value="TONB_DEPENDENT_REC_3"/>
    <property type="match status" value="1"/>
</dbReference>
<gene>
    <name evidence="19" type="primary">cntO_5</name>
    <name evidence="19" type="ORF">CFBP8129_44000</name>
</gene>
<evidence type="ECO:0000259" key="18">
    <source>
        <dbReference type="Pfam" id="PF07715"/>
    </source>
</evidence>
<keyword evidence="13 14" id="KW-0998">Cell outer membrane</keyword>
<dbReference type="NCBIfam" id="TIGR01783">
    <property type="entry name" value="TonB-siderophor"/>
    <property type="match status" value="1"/>
</dbReference>
<evidence type="ECO:0000256" key="14">
    <source>
        <dbReference type="PROSITE-ProRule" id="PRU01360"/>
    </source>
</evidence>
<dbReference type="InterPro" id="IPR037066">
    <property type="entry name" value="Plug_dom_sf"/>
</dbReference>
<keyword evidence="9" id="KW-0406">Ion transport</keyword>
<evidence type="ECO:0000313" key="19">
    <source>
        <dbReference type="EMBL" id="CAD0359592.1"/>
    </source>
</evidence>
<dbReference type="InterPro" id="IPR039426">
    <property type="entry name" value="TonB-dep_rcpt-like"/>
</dbReference>
<dbReference type="InterPro" id="IPR012910">
    <property type="entry name" value="Plug_dom"/>
</dbReference>
<dbReference type="Pfam" id="PF07715">
    <property type="entry name" value="Plug"/>
    <property type="match status" value="1"/>
</dbReference>
<evidence type="ECO:0000256" key="11">
    <source>
        <dbReference type="ARBA" id="ARBA00023136"/>
    </source>
</evidence>
<dbReference type="Gene3D" id="2.170.130.10">
    <property type="entry name" value="TonB-dependent receptor, plug domain"/>
    <property type="match status" value="1"/>
</dbReference>
<evidence type="ECO:0000256" key="12">
    <source>
        <dbReference type="ARBA" id="ARBA00023170"/>
    </source>
</evidence>
<dbReference type="InterPro" id="IPR010917">
    <property type="entry name" value="TonB_rcpt_CS"/>
</dbReference>
<dbReference type="GO" id="GO:0015344">
    <property type="term" value="F:siderophore uptake transmembrane transporter activity"/>
    <property type="evidence" value="ECO:0007669"/>
    <property type="project" value="TreeGrafter"/>
</dbReference>
<sequence>MKIRIVIISGPDVPASKRIAPLKIPMTPLPAPRHLLFVSLFAAMPAAAQEASLLDAIVVSEKRALYRPEKAAGATRTQTPVERIPQAIQVVPRSVIDEQQLTRLVDVVANVSNVQPGGTQGNRSETFVIRGFEASSYAVDGILLNPAQNFTETVRDLANVAQVEVLKGPAAVLYGRGEPGGVINLVTLRPDAVFGGNASVQVAEHGLRRVQSSVTGPLSPTLSARVSAAAQQTGSFRAAQADGDRVFVSPSLAWRPNEQLRADLDLEYTRQTSPGDRGLVAIDGVVRGPAERSFGEPWSRNHGSSRTARGRIEYDANDWLTLRQILNHQDGDSGRDVADFTGFSADRAFLQRRAVRQDQQVRATTSQTEALARFATGPLRHQVLAGAEYVDAHRQTDEARAPLARISVTNPVQGALPGTYVPARAIEVDARYAALYVQDQISIGERWDVLAGVRWDDVQQTTIDNGARTREDGRRASPRIGVVWKAGPQLSLYANTSTSFRPRSANLFAGGSAPPETGRQYEIGMKSALFDNRVLATAAAFQITKDNVATSDPDNSGFVLVTGQQRVRGVEMDITGELTQNWRLILGAGYLDAQVTRDTVIPEGNRLRGVPRVSASLWSTYHVASGPLYGLTLGAGAVHVGEREGDLANSYRIAGYTRFDASAAYRFGGRYQLALMLRNVANRFYIEQPVTQTTNYPGAPRTLSATLSMDF</sequence>
<dbReference type="GO" id="GO:0009279">
    <property type="term" value="C:cell outer membrane"/>
    <property type="evidence" value="ECO:0007669"/>
    <property type="project" value="UniProtKB-SubCell"/>
</dbReference>
<dbReference type="EMBL" id="LR828253">
    <property type="protein sequence ID" value="CAD0359599.1"/>
    <property type="molecule type" value="Genomic_DNA"/>
</dbReference>
<reference evidence="19" key="1">
    <citation type="submission" date="2020-07" db="EMBL/GenBank/DDBJ databases">
        <authorList>
            <person name="Pothier F. J."/>
        </authorList>
    </citation>
    <scope>NUCLEOTIDE SEQUENCE</scope>
    <source>
        <strain evidence="19">CFBP 8129</strain>
    </source>
</reference>
<evidence type="ECO:0000256" key="13">
    <source>
        <dbReference type="ARBA" id="ARBA00023237"/>
    </source>
</evidence>
<protein>
    <submittedName>
        <fullName evidence="19">Metal-pseudopaline receptor CntO</fullName>
    </submittedName>
</protein>
<evidence type="ECO:0000256" key="1">
    <source>
        <dbReference type="ARBA" id="ARBA00004571"/>
    </source>
</evidence>
<evidence type="ECO:0000256" key="6">
    <source>
        <dbReference type="ARBA" id="ARBA00022692"/>
    </source>
</evidence>
<proteinExistence type="inferred from homology"/>
<dbReference type="GO" id="GO:0015891">
    <property type="term" value="P:siderophore transport"/>
    <property type="evidence" value="ECO:0007669"/>
    <property type="project" value="InterPro"/>
</dbReference>
<feature type="domain" description="TonB-dependent receptor plug" evidence="18">
    <location>
        <begin position="81"/>
        <end position="182"/>
    </location>
</feature>
<keyword evidence="12 19" id="KW-0675">Receptor</keyword>
<dbReference type="GO" id="GO:0038023">
    <property type="term" value="F:signaling receptor activity"/>
    <property type="evidence" value="ECO:0007669"/>
    <property type="project" value="InterPro"/>
</dbReference>
<dbReference type="FunFam" id="2.170.130.10:FF:000001">
    <property type="entry name" value="Catecholate siderophore TonB-dependent receptor"/>
    <property type="match status" value="1"/>
</dbReference>
<keyword evidence="6 14" id="KW-0812">Transmembrane</keyword>
<comment type="subcellular location">
    <subcellularLocation>
        <location evidence="1 14">Cell outer membrane</location>
        <topology evidence="1 14">Multi-pass membrane protein</topology>
    </subcellularLocation>
</comment>
<dbReference type="InterPro" id="IPR036942">
    <property type="entry name" value="Beta-barrel_TonB_sf"/>
</dbReference>